<dbReference type="RefSeq" id="XP_001010371.3">
    <property type="nucleotide sequence ID" value="XM_001010371.3"/>
</dbReference>
<feature type="compositionally biased region" description="Polar residues" evidence="1">
    <location>
        <begin position="82"/>
        <end position="100"/>
    </location>
</feature>
<dbReference type="KEGG" id="tet:TTHERM_00354730"/>
<feature type="region of interest" description="Disordered" evidence="1">
    <location>
        <begin position="80"/>
        <end position="100"/>
    </location>
</feature>
<evidence type="ECO:0000313" key="2">
    <source>
        <dbReference type="EMBL" id="EAR90126.3"/>
    </source>
</evidence>
<organism evidence="2 3">
    <name type="scientific">Tetrahymena thermophila (strain SB210)</name>
    <dbReference type="NCBI Taxonomy" id="312017"/>
    <lineage>
        <taxon>Eukaryota</taxon>
        <taxon>Sar</taxon>
        <taxon>Alveolata</taxon>
        <taxon>Ciliophora</taxon>
        <taxon>Intramacronucleata</taxon>
        <taxon>Oligohymenophorea</taxon>
        <taxon>Hymenostomatida</taxon>
        <taxon>Tetrahymenina</taxon>
        <taxon>Tetrahymenidae</taxon>
        <taxon>Tetrahymena</taxon>
    </lineage>
</organism>
<protein>
    <submittedName>
        <fullName evidence="2">Uncharacterized protein</fullName>
    </submittedName>
</protein>
<gene>
    <name evidence="2" type="ORF">TTHERM_00354730</name>
</gene>
<reference evidence="3" key="1">
    <citation type="journal article" date="2006" name="PLoS Biol.">
        <title>Macronuclear genome sequence of the ciliate Tetrahymena thermophila, a model eukaryote.</title>
        <authorList>
            <person name="Eisen J.A."/>
            <person name="Coyne R.S."/>
            <person name="Wu M."/>
            <person name="Wu D."/>
            <person name="Thiagarajan M."/>
            <person name="Wortman J.R."/>
            <person name="Badger J.H."/>
            <person name="Ren Q."/>
            <person name="Amedeo P."/>
            <person name="Jones K.M."/>
            <person name="Tallon L.J."/>
            <person name="Delcher A.L."/>
            <person name="Salzberg S.L."/>
            <person name="Silva J.C."/>
            <person name="Haas B.J."/>
            <person name="Majoros W.H."/>
            <person name="Farzad M."/>
            <person name="Carlton J.M."/>
            <person name="Smith R.K. Jr."/>
            <person name="Garg J."/>
            <person name="Pearlman R.E."/>
            <person name="Karrer K.M."/>
            <person name="Sun L."/>
            <person name="Manning G."/>
            <person name="Elde N.C."/>
            <person name="Turkewitz A.P."/>
            <person name="Asai D.J."/>
            <person name="Wilkes D.E."/>
            <person name="Wang Y."/>
            <person name="Cai H."/>
            <person name="Collins K."/>
            <person name="Stewart B.A."/>
            <person name="Lee S.R."/>
            <person name="Wilamowska K."/>
            <person name="Weinberg Z."/>
            <person name="Ruzzo W.L."/>
            <person name="Wloga D."/>
            <person name="Gaertig J."/>
            <person name="Frankel J."/>
            <person name="Tsao C.-C."/>
            <person name="Gorovsky M.A."/>
            <person name="Keeling P.J."/>
            <person name="Waller R.F."/>
            <person name="Patron N.J."/>
            <person name="Cherry J.M."/>
            <person name="Stover N.A."/>
            <person name="Krieger C.J."/>
            <person name="del Toro C."/>
            <person name="Ryder H.F."/>
            <person name="Williamson S.C."/>
            <person name="Barbeau R.A."/>
            <person name="Hamilton E.P."/>
            <person name="Orias E."/>
        </authorList>
    </citation>
    <scope>NUCLEOTIDE SEQUENCE [LARGE SCALE GENOMIC DNA]</scope>
    <source>
        <strain evidence="3">SB210</strain>
    </source>
</reference>
<evidence type="ECO:0000256" key="1">
    <source>
        <dbReference type="SAM" id="MobiDB-lite"/>
    </source>
</evidence>
<dbReference type="HOGENOM" id="CLU_624871_0_0_1"/>
<proteinExistence type="predicted"/>
<evidence type="ECO:0000313" key="3">
    <source>
        <dbReference type="Proteomes" id="UP000009168"/>
    </source>
</evidence>
<dbReference type="Proteomes" id="UP000009168">
    <property type="component" value="Unassembled WGS sequence"/>
</dbReference>
<sequence>MRLLQNQSDSSIISRYQKPKPVLPEVKNFLAEDSIIQNLQQKPLNYDLSSIMPKKIENKQDKEFKPFFNERDRLGRLLQRPKNVNTSTQNNESTLGLSKSLKTANISDTQFQNISRDTNTNNSKKLQNRGSLQLNTVAIMHLNEFYQQTNDQQKKVFQNYQKFDELIEDQTGLLKINTEENENISQISMKDNTGDNTHSKIPLDETVNDKTSKIQKSINYSMIKDYSLFQQLKEFCILYQKQENITPEADQLMKNIAKMYTEKKKRYQIQKQKVSLPSIGQYEITKSDNLIFRKSPNTIICKSNLQSLKKQPKDSLEVFMQGQEQRKQKLSKPQQYFSSLKNSRNQLEEEDTTLPYLKIRNLKVDYQSTYIDEGKLLDQMNQEFYKYPQEFAYKLKIAQQKVQKIQNDLKTWDERYKEKMFEKPKDLMNSL</sequence>
<dbReference type="AlphaFoldDB" id="Q22Y98"/>
<dbReference type="GeneID" id="7845874"/>
<keyword evidence="3" id="KW-1185">Reference proteome</keyword>
<dbReference type="EMBL" id="GG662749">
    <property type="protein sequence ID" value="EAR90126.3"/>
    <property type="molecule type" value="Genomic_DNA"/>
</dbReference>
<accession>Q22Y98</accession>
<name>Q22Y98_TETTS</name>
<dbReference type="InParanoid" id="Q22Y98"/>